<dbReference type="PROSITE" id="PS51257">
    <property type="entry name" value="PROKAR_LIPOPROTEIN"/>
    <property type="match status" value="1"/>
</dbReference>
<dbReference type="RefSeq" id="WP_016194076.1">
    <property type="nucleotide sequence ID" value="NZ_AQPN01000032.1"/>
</dbReference>
<accession>R9GWW7</accession>
<feature type="domain" description="PepSY" evidence="2">
    <location>
        <begin position="58"/>
        <end position="113"/>
    </location>
</feature>
<dbReference type="PATRIC" id="fig|1150600.3.peg.818"/>
<dbReference type="Pfam" id="PF03413">
    <property type="entry name" value="PepSY"/>
    <property type="match status" value="1"/>
</dbReference>
<evidence type="ECO:0000259" key="2">
    <source>
        <dbReference type="Pfam" id="PF03413"/>
    </source>
</evidence>
<proteinExistence type="predicted"/>
<dbReference type="STRING" id="1150600.ADIARSV_0831"/>
<dbReference type="InterPro" id="IPR025711">
    <property type="entry name" value="PepSY"/>
</dbReference>
<name>R9GWW7_9SPHI</name>
<keyword evidence="1" id="KW-0472">Membrane</keyword>
<keyword evidence="4" id="KW-1185">Reference proteome</keyword>
<dbReference type="PANTHER" id="PTHR34219">
    <property type="entry name" value="IRON-REGULATED INNER MEMBRANE PROTEIN-RELATED"/>
    <property type="match status" value="1"/>
</dbReference>
<sequence>MTFKKLTGKLHLWLGLISGILVLFLGITGCILAFEREIENVTQPYRFTKVEQSPLLRPSELKKIADQELPGKAAHSIGYEPGKSATAVYYGDKPEAYYYIVFLNPYTGKVLEVKNMSDDFFRIIIMGHFYLWLPPHIGQPILASATLVFVLLMITGIILWWPRHKAALKQRFTIKWHARWRRRNYDLHNVFGFYVTWVAIFLALTGLVMGFQWFSNSVYWIASGGRQEVAYQEIYSDSIRIMNKASNIPAMDKLWYKTMKENPGYKGSIEIHPPENAKSVIEVAMNPNTGTFWQYTYLFYDQYTLKEKEVKHRYGKLQNASIADKIMRMNYDIHVGAIGGIAGKIIAFLASLIAASMPITGFLIWLGRKKKSCKKLNL</sequence>
<evidence type="ECO:0000313" key="4">
    <source>
        <dbReference type="Proteomes" id="UP000014174"/>
    </source>
</evidence>
<gene>
    <name evidence="3" type="ORF">ADIARSV_0831</name>
</gene>
<feature type="transmembrane region" description="Helical" evidence="1">
    <location>
        <begin position="141"/>
        <end position="161"/>
    </location>
</feature>
<protein>
    <submittedName>
        <fullName evidence="3">Putative iron-regulated membrane protein</fullName>
    </submittedName>
</protein>
<feature type="transmembrane region" description="Helical" evidence="1">
    <location>
        <begin position="12"/>
        <end position="34"/>
    </location>
</feature>
<organism evidence="3 4">
    <name type="scientific">Arcticibacter svalbardensis MN12-7</name>
    <dbReference type="NCBI Taxonomy" id="1150600"/>
    <lineage>
        <taxon>Bacteria</taxon>
        <taxon>Pseudomonadati</taxon>
        <taxon>Bacteroidota</taxon>
        <taxon>Sphingobacteriia</taxon>
        <taxon>Sphingobacteriales</taxon>
        <taxon>Sphingobacteriaceae</taxon>
        <taxon>Arcticibacter</taxon>
    </lineage>
</organism>
<feature type="transmembrane region" description="Helical" evidence="1">
    <location>
        <begin position="191"/>
        <end position="214"/>
    </location>
</feature>
<dbReference type="Proteomes" id="UP000014174">
    <property type="component" value="Unassembled WGS sequence"/>
</dbReference>
<keyword evidence="1" id="KW-1133">Transmembrane helix</keyword>
<reference evidence="3 4" key="1">
    <citation type="journal article" date="2013" name="Genome Announc.">
        <title>Draft Genome Sequence of Arcticibacter svalbardensis Strain MN12-7T, a Member of the Family Sphingobacteriaceae Isolated from an Arctic Soil Sample.</title>
        <authorList>
            <person name="Shivaji S."/>
            <person name="Ara S."/>
            <person name="Prasad S."/>
            <person name="Manasa B.P."/>
            <person name="Begum Z."/>
            <person name="Singh A."/>
            <person name="Kumar Pinnaka A."/>
        </authorList>
    </citation>
    <scope>NUCLEOTIDE SEQUENCE [LARGE SCALE GENOMIC DNA]</scope>
    <source>
        <strain evidence="3 4">MN12-7</strain>
    </source>
</reference>
<keyword evidence="1" id="KW-0812">Transmembrane</keyword>
<dbReference type="Pfam" id="PF03929">
    <property type="entry name" value="PepSY_TM"/>
    <property type="match status" value="1"/>
</dbReference>
<dbReference type="OrthoDB" id="111691at2"/>
<dbReference type="InterPro" id="IPR005625">
    <property type="entry name" value="PepSY-ass_TM"/>
</dbReference>
<dbReference type="EMBL" id="AQPN01000032">
    <property type="protein sequence ID" value="EOR96015.1"/>
    <property type="molecule type" value="Genomic_DNA"/>
</dbReference>
<dbReference type="eggNOG" id="COG3182">
    <property type="taxonomic scope" value="Bacteria"/>
</dbReference>
<evidence type="ECO:0000313" key="3">
    <source>
        <dbReference type="EMBL" id="EOR96015.1"/>
    </source>
</evidence>
<feature type="transmembrane region" description="Helical" evidence="1">
    <location>
        <begin position="345"/>
        <end position="366"/>
    </location>
</feature>
<dbReference type="AlphaFoldDB" id="R9GWW7"/>
<evidence type="ECO:0000256" key="1">
    <source>
        <dbReference type="SAM" id="Phobius"/>
    </source>
</evidence>
<comment type="caution">
    <text evidence="3">The sequence shown here is derived from an EMBL/GenBank/DDBJ whole genome shotgun (WGS) entry which is preliminary data.</text>
</comment>
<dbReference type="PANTHER" id="PTHR34219:SF3">
    <property type="entry name" value="BLL7967 PROTEIN"/>
    <property type="match status" value="1"/>
</dbReference>